<dbReference type="EMBL" id="CP063134">
    <property type="protein sequence ID" value="QOU19623.1"/>
    <property type="molecule type" value="Genomic_DNA"/>
</dbReference>
<proteinExistence type="predicted"/>
<evidence type="ECO:0000313" key="11">
    <source>
        <dbReference type="Proteomes" id="UP000663131"/>
    </source>
</evidence>
<keyword evidence="2" id="KW-0479">Metal-binding</keyword>
<dbReference type="PANTHER" id="PTHR40626:SF28">
    <property type="entry name" value="REGULATORY PROTEIN ADR1"/>
    <property type="match status" value="1"/>
</dbReference>
<evidence type="ECO:0000256" key="2">
    <source>
        <dbReference type="ARBA" id="ARBA00022723"/>
    </source>
</evidence>
<evidence type="ECO:0000256" key="5">
    <source>
        <dbReference type="ARBA" id="ARBA00022833"/>
    </source>
</evidence>
<feature type="domain" description="C2H2-type" evidence="9">
    <location>
        <begin position="107"/>
        <end position="135"/>
    </location>
</feature>
<dbReference type="GO" id="GO:0008270">
    <property type="term" value="F:zinc ion binding"/>
    <property type="evidence" value="ECO:0007669"/>
    <property type="project" value="UniProtKB-KW"/>
</dbReference>
<evidence type="ECO:0000256" key="1">
    <source>
        <dbReference type="ARBA" id="ARBA00004123"/>
    </source>
</evidence>
<organism evidence="10 11">
    <name type="scientific">Dekkera bruxellensis</name>
    <name type="common">Brettanomyces custersii</name>
    <dbReference type="NCBI Taxonomy" id="5007"/>
    <lineage>
        <taxon>Eukaryota</taxon>
        <taxon>Fungi</taxon>
        <taxon>Dikarya</taxon>
        <taxon>Ascomycota</taxon>
        <taxon>Saccharomycotina</taxon>
        <taxon>Pichiomycetes</taxon>
        <taxon>Pichiales</taxon>
        <taxon>Pichiaceae</taxon>
        <taxon>Brettanomyces</taxon>
    </lineage>
</organism>
<dbReference type="InterPro" id="IPR013087">
    <property type="entry name" value="Znf_C2H2_type"/>
</dbReference>
<evidence type="ECO:0000313" key="10">
    <source>
        <dbReference type="EMBL" id="QOU19623.1"/>
    </source>
</evidence>
<keyword evidence="4 7" id="KW-0863">Zinc-finger</keyword>
<dbReference type="GO" id="GO:0000981">
    <property type="term" value="F:DNA-binding transcription factor activity, RNA polymerase II-specific"/>
    <property type="evidence" value="ECO:0007669"/>
    <property type="project" value="InterPro"/>
</dbReference>
<keyword evidence="5" id="KW-0862">Zinc</keyword>
<dbReference type="FunFam" id="3.30.160.60:FF:002343">
    <property type="entry name" value="Zinc finger protein 33A"/>
    <property type="match status" value="1"/>
</dbReference>
<evidence type="ECO:0000259" key="9">
    <source>
        <dbReference type="PROSITE" id="PS50157"/>
    </source>
</evidence>
<evidence type="ECO:0000256" key="7">
    <source>
        <dbReference type="PROSITE-ProRule" id="PRU00042"/>
    </source>
</evidence>
<feature type="domain" description="C2H2-type" evidence="9">
    <location>
        <begin position="79"/>
        <end position="106"/>
    </location>
</feature>
<dbReference type="PANTHER" id="PTHR40626">
    <property type="entry name" value="MIP31509P"/>
    <property type="match status" value="1"/>
</dbReference>
<protein>
    <recommendedName>
        <fullName evidence="9">C2H2-type domain-containing protein</fullName>
    </recommendedName>
</protein>
<comment type="subcellular location">
    <subcellularLocation>
        <location evidence="1">Nucleus</location>
    </subcellularLocation>
</comment>
<name>A0A871R0E8_DEKBR</name>
<dbReference type="GO" id="GO:0000785">
    <property type="term" value="C:chromatin"/>
    <property type="evidence" value="ECO:0007669"/>
    <property type="project" value="TreeGrafter"/>
</dbReference>
<dbReference type="GO" id="GO:0000978">
    <property type="term" value="F:RNA polymerase II cis-regulatory region sequence-specific DNA binding"/>
    <property type="evidence" value="ECO:0007669"/>
    <property type="project" value="InterPro"/>
</dbReference>
<accession>A0A871R0E8</accession>
<dbReference type="CDD" id="cd12148">
    <property type="entry name" value="fungal_TF_MHR"/>
    <property type="match status" value="1"/>
</dbReference>
<evidence type="ECO:0000256" key="4">
    <source>
        <dbReference type="ARBA" id="ARBA00022771"/>
    </source>
</evidence>
<dbReference type="OrthoDB" id="10018191at2759"/>
<feature type="region of interest" description="Disordered" evidence="8">
    <location>
        <begin position="382"/>
        <end position="415"/>
    </location>
</feature>
<dbReference type="Gene3D" id="3.30.160.60">
    <property type="entry name" value="Classic Zinc Finger"/>
    <property type="match status" value="2"/>
</dbReference>
<dbReference type="PROSITE" id="PS50157">
    <property type="entry name" value="ZINC_FINGER_C2H2_2"/>
    <property type="match status" value="2"/>
</dbReference>
<feature type="compositionally biased region" description="Polar residues" evidence="8">
    <location>
        <begin position="382"/>
        <end position="396"/>
    </location>
</feature>
<keyword evidence="6" id="KW-0539">Nucleus</keyword>
<dbReference type="Pfam" id="PF00096">
    <property type="entry name" value="zf-C2H2"/>
    <property type="match status" value="2"/>
</dbReference>
<dbReference type="GO" id="GO:0005634">
    <property type="term" value="C:nucleus"/>
    <property type="evidence" value="ECO:0007669"/>
    <property type="project" value="UniProtKB-SubCell"/>
</dbReference>
<sequence>MASRKVALPCTSVFPVTPSPNNNRKGHHASAKNDEESRVKMTQYGPLKVSTHKLSSKSVIVPEEFTVKGATPSGKPRLYVCSVCTRAFARQEHLKRHQRSHTKEKPFACRICSRKFSRRDLLMRHSSKLHAGASNLVPRLRKKSNKFRKLSGGRRIGLSSEIQNATRKNYNKVFPSNENSFTASKNGEIGNASITSDVGNVQKSGRQNENKFDMDALAKEFSSIMYPSLTFRSLLMRESAYTDSNKIQENNVNNNLSANMEYKETTDSLNPTVNNPLLFPTNNESYVRQRGVSFSAMGGESYVNADQEPMDSVEFSTPQLYPEDMDKLSLDDEILSTSKVENGVQINSDNQKIISEGYSFYDVPSNKGTLFTHVGEAYSPGSGRQSRLKSLTSTVLESVEETDRDTSEKDVKNSISPSLDTSVEKVKSWQKTLFNQDINFLETIADLNIAKPFDIPQGYSFYGDDQQNLRDSSLSSNNTTISPPLLQNAVNNSNLLDTLPGEVRSSKLSMENLALNNFASKGYSRAYLFGNTIRSCVFDTLSKYPFFGVPCPTIPKNDKLNMLVQQFTSRFLIHYPFIHPSILNEYSLMTTTMDMVDPTVIKDDLFVLNFKSSLVCLPLLVAAIGATVSNDNKDASNLYEAARRSIHVYLETHKELRKQSPHNSASETISGSSSHQNESSFSITSLSSSSPLWLVQALTLSVMYGLFADDSNSLNVVIRQVNALCSLVKTSGLNKVNFQLSDPAHLDEISYNNFIRYESTIRTVHTITHITSLLSALYNICPALRTDDLFIDMPCASTLWNTKTLQDFNGILKDFDFQSANYKDVLSQLLLHGSNGNENTGFLDARNFMSNYHVGDYGLICLQNGLQQISYFKTWSDGSRIFNEHEVTSKLKSVFANWNLLISLFHFNGNPEIYNDSMIMNSYFSIKILGLVKLEQVKQQVWLRDFHKTNILFCENLTYPKGAFDNGEFFQDAMLSVESTIQIFKILFFQGSTHFFESMNVVQCDTFKTDISSLADICGLGHDIDQLNMNIESKVLIDTQILYDAFLALCKFVTNFESHFKQTLQLHNLLPSESLSYCDFSIQNNGEGDDNILHLLPEQRELMMYGWYLKIFKVYLCLEHFLKINYDYQDFEGEFPSPIIHKILGERKGHDNSSLVIKEMKPIIGELIQFRLPCKLLKLGSFMFNFFYDKYSKFMIFKQLGESLFHLRIYLENQEIV</sequence>
<dbReference type="PROSITE" id="PS00028">
    <property type="entry name" value="ZINC_FINGER_C2H2_1"/>
    <property type="match status" value="2"/>
</dbReference>
<evidence type="ECO:0000256" key="3">
    <source>
        <dbReference type="ARBA" id="ARBA00022737"/>
    </source>
</evidence>
<evidence type="ECO:0000256" key="6">
    <source>
        <dbReference type="ARBA" id="ARBA00023242"/>
    </source>
</evidence>
<dbReference type="SUPFAM" id="SSF57667">
    <property type="entry name" value="beta-beta-alpha zinc fingers"/>
    <property type="match status" value="1"/>
</dbReference>
<dbReference type="AlphaFoldDB" id="A0A871R0E8"/>
<gene>
    <name evidence="10" type="ORF">BRETT_003774</name>
</gene>
<dbReference type="Proteomes" id="UP000663131">
    <property type="component" value="Chromosome 6"/>
</dbReference>
<evidence type="ECO:0000256" key="8">
    <source>
        <dbReference type="SAM" id="MobiDB-lite"/>
    </source>
</evidence>
<dbReference type="SMART" id="SM00355">
    <property type="entry name" value="ZnF_C2H2"/>
    <property type="match status" value="2"/>
</dbReference>
<dbReference type="InterPro" id="IPR036236">
    <property type="entry name" value="Znf_C2H2_sf"/>
</dbReference>
<dbReference type="GeneID" id="64575697"/>
<reference evidence="10" key="2">
    <citation type="journal article" name="BMC Genomics">
        <title>New genome assemblies reveal patterns of domestication and adaptation across Brettanomyces (Dekkera) species.</title>
        <authorList>
            <person name="Roach M.J."/>
            <person name="Borneman A.R."/>
        </authorList>
    </citation>
    <scope>NUCLEOTIDE SEQUENCE</scope>
    <source>
        <strain evidence="10">UCD 2041</strain>
    </source>
</reference>
<reference evidence="10" key="1">
    <citation type="submission" date="2020-10" db="EMBL/GenBank/DDBJ databases">
        <authorList>
            <person name="Palmer J.M."/>
        </authorList>
    </citation>
    <scope>NUCLEOTIDE SEQUENCE</scope>
    <source>
        <strain evidence="10">UCD 2041</strain>
    </source>
</reference>
<feature type="compositionally biased region" description="Polar residues" evidence="8">
    <location>
        <begin position="661"/>
        <end position="677"/>
    </location>
</feature>
<dbReference type="KEGG" id="bbrx:BRETT_003774"/>
<dbReference type="RefSeq" id="XP_041136116.1">
    <property type="nucleotide sequence ID" value="XM_041282277.1"/>
</dbReference>
<feature type="region of interest" description="Disordered" evidence="8">
    <location>
        <begin position="13"/>
        <end position="39"/>
    </location>
</feature>
<dbReference type="InterPro" id="IPR051059">
    <property type="entry name" value="VerF-like"/>
</dbReference>
<feature type="region of interest" description="Disordered" evidence="8">
    <location>
        <begin position="656"/>
        <end position="677"/>
    </location>
</feature>
<keyword evidence="3" id="KW-0677">Repeat</keyword>